<feature type="domain" description="Chromo" evidence="1">
    <location>
        <begin position="1"/>
        <end position="54"/>
    </location>
</feature>
<feature type="non-terminal residue" evidence="2">
    <location>
        <position position="54"/>
    </location>
</feature>
<evidence type="ECO:0000313" key="3">
    <source>
        <dbReference type="Proteomes" id="UP000054485"/>
    </source>
</evidence>
<dbReference type="SUPFAM" id="SSF54160">
    <property type="entry name" value="Chromo domain-like"/>
    <property type="match status" value="1"/>
</dbReference>
<dbReference type="STRING" id="930992.A0A0D0AAK0"/>
<evidence type="ECO:0000259" key="1">
    <source>
        <dbReference type="PROSITE" id="PS50013"/>
    </source>
</evidence>
<dbReference type="InterPro" id="IPR016197">
    <property type="entry name" value="Chromo-like_dom_sf"/>
</dbReference>
<organism evidence="2 3">
    <name type="scientific">Suillus luteus UH-Slu-Lm8-n1</name>
    <dbReference type="NCBI Taxonomy" id="930992"/>
    <lineage>
        <taxon>Eukaryota</taxon>
        <taxon>Fungi</taxon>
        <taxon>Dikarya</taxon>
        <taxon>Basidiomycota</taxon>
        <taxon>Agaricomycotina</taxon>
        <taxon>Agaricomycetes</taxon>
        <taxon>Agaricomycetidae</taxon>
        <taxon>Boletales</taxon>
        <taxon>Suillineae</taxon>
        <taxon>Suillaceae</taxon>
        <taxon>Suillus</taxon>
    </lineage>
</organism>
<reference evidence="2 3" key="1">
    <citation type="submission" date="2014-04" db="EMBL/GenBank/DDBJ databases">
        <authorList>
            <consortium name="DOE Joint Genome Institute"/>
            <person name="Kuo A."/>
            <person name="Ruytinx J."/>
            <person name="Rineau F."/>
            <person name="Colpaert J."/>
            <person name="Kohler A."/>
            <person name="Nagy L.G."/>
            <person name="Floudas D."/>
            <person name="Copeland A."/>
            <person name="Barry K.W."/>
            <person name="Cichocki N."/>
            <person name="Veneault-Fourrey C."/>
            <person name="LaButti K."/>
            <person name="Lindquist E.A."/>
            <person name="Lipzen A."/>
            <person name="Lundell T."/>
            <person name="Morin E."/>
            <person name="Murat C."/>
            <person name="Sun H."/>
            <person name="Tunlid A."/>
            <person name="Henrissat B."/>
            <person name="Grigoriev I.V."/>
            <person name="Hibbett D.S."/>
            <person name="Martin F."/>
            <person name="Nordberg H.P."/>
            <person name="Cantor M.N."/>
            <person name="Hua S.X."/>
        </authorList>
    </citation>
    <scope>NUCLEOTIDE SEQUENCE [LARGE SCALE GENOMIC DNA]</scope>
    <source>
        <strain evidence="2 3">UH-Slu-Lm8-n1</strain>
    </source>
</reference>
<evidence type="ECO:0000313" key="2">
    <source>
        <dbReference type="EMBL" id="KIK38826.1"/>
    </source>
</evidence>
<gene>
    <name evidence="2" type="ORF">CY34DRAFT_46587</name>
</gene>
<dbReference type="HOGENOM" id="CLU_204935_0_0_1"/>
<dbReference type="EMBL" id="KN835372">
    <property type="protein sequence ID" value="KIK38826.1"/>
    <property type="molecule type" value="Genomic_DNA"/>
</dbReference>
<feature type="non-terminal residue" evidence="2">
    <location>
        <position position="1"/>
    </location>
</feature>
<accession>A0A0D0AAK0</accession>
<name>A0A0D0AAK0_9AGAM</name>
<reference evidence="3" key="2">
    <citation type="submission" date="2015-01" db="EMBL/GenBank/DDBJ databases">
        <title>Evolutionary Origins and Diversification of the Mycorrhizal Mutualists.</title>
        <authorList>
            <consortium name="DOE Joint Genome Institute"/>
            <consortium name="Mycorrhizal Genomics Consortium"/>
            <person name="Kohler A."/>
            <person name="Kuo A."/>
            <person name="Nagy L.G."/>
            <person name="Floudas D."/>
            <person name="Copeland A."/>
            <person name="Barry K.W."/>
            <person name="Cichocki N."/>
            <person name="Veneault-Fourrey C."/>
            <person name="LaButti K."/>
            <person name="Lindquist E.A."/>
            <person name="Lipzen A."/>
            <person name="Lundell T."/>
            <person name="Morin E."/>
            <person name="Murat C."/>
            <person name="Riley R."/>
            <person name="Ohm R."/>
            <person name="Sun H."/>
            <person name="Tunlid A."/>
            <person name="Henrissat B."/>
            <person name="Grigoriev I.V."/>
            <person name="Hibbett D.S."/>
            <person name="Martin F."/>
        </authorList>
    </citation>
    <scope>NUCLEOTIDE SEQUENCE [LARGE SCALE GENOMIC DNA]</scope>
    <source>
        <strain evidence="3">UH-Slu-Lm8-n1</strain>
    </source>
</reference>
<dbReference type="CDD" id="cd00024">
    <property type="entry name" value="CD_CSD"/>
    <property type="match status" value="1"/>
</dbReference>
<dbReference type="Proteomes" id="UP000054485">
    <property type="component" value="Unassembled WGS sequence"/>
</dbReference>
<sequence length="54" mass="6367">RRRRQCQLLYLVQWSGYKDTDEETSWLLATELENASELVLDFHSAYPNKPGPIQ</sequence>
<dbReference type="Gene3D" id="2.40.50.40">
    <property type="match status" value="1"/>
</dbReference>
<dbReference type="GO" id="GO:0006338">
    <property type="term" value="P:chromatin remodeling"/>
    <property type="evidence" value="ECO:0007669"/>
    <property type="project" value="UniProtKB-ARBA"/>
</dbReference>
<protein>
    <recommendedName>
        <fullName evidence="1">Chromo domain-containing protein</fullName>
    </recommendedName>
</protein>
<dbReference type="InParanoid" id="A0A0D0AAK0"/>
<dbReference type="OrthoDB" id="3364639at2759"/>
<keyword evidence="3" id="KW-1185">Reference proteome</keyword>
<proteinExistence type="predicted"/>
<dbReference type="InterPro" id="IPR000953">
    <property type="entry name" value="Chromo/chromo_shadow_dom"/>
</dbReference>
<dbReference type="PROSITE" id="PS50013">
    <property type="entry name" value="CHROMO_2"/>
    <property type="match status" value="1"/>
</dbReference>
<dbReference type="AlphaFoldDB" id="A0A0D0AAK0"/>